<dbReference type="GO" id="GO:0030170">
    <property type="term" value="F:pyridoxal phosphate binding"/>
    <property type="evidence" value="ECO:0007669"/>
    <property type="project" value="InterPro"/>
</dbReference>
<organism evidence="7 8">
    <name type="scientific">Desulfosarcina widdelii</name>
    <dbReference type="NCBI Taxonomy" id="947919"/>
    <lineage>
        <taxon>Bacteria</taxon>
        <taxon>Pseudomonadati</taxon>
        <taxon>Thermodesulfobacteriota</taxon>
        <taxon>Desulfobacteria</taxon>
        <taxon>Desulfobacterales</taxon>
        <taxon>Desulfosarcinaceae</taxon>
        <taxon>Desulfosarcina</taxon>
    </lineage>
</organism>
<feature type="domain" description="Aminotransferase class I/classII large" evidence="6">
    <location>
        <begin position="31"/>
        <end position="381"/>
    </location>
</feature>
<evidence type="ECO:0000259" key="6">
    <source>
        <dbReference type="Pfam" id="PF00155"/>
    </source>
</evidence>
<evidence type="ECO:0000256" key="1">
    <source>
        <dbReference type="ARBA" id="ARBA00001933"/>
    </source>
</evidence>
<accession>A0A5K7Z690</accession>
<evidence type="ECO:0000256" key="4">
    <source>
        <dbReference type="ARBA" id="ARBA00022679"/>
    </source>
</evidence>
<dbReference type="InterPro" id="IPR050596">
    <property type="entry name" value="AspAT/PAT-like"/>
</dbReference>
<dbReference type="InterPro" id="IPR015424">
    <property type="entry name" value="PyrdxlP-dep_Trfase"/>
</dbReference>
<evidence type="ECO:0000313" key="8">
    <source>
        <dbReference type="Proteomes" id="UP000427769"/>
    </source>
</evidence>
<dbReference type="PANTHER" id="PTHR46383">
    <property type="entry name" value="ASPARTATE AMINOTRANSFERASE"/>
    <property type="match status" value="1"/>
</dbReference>
<dbReference type="InterPro" id="IPR015422">
    <property type="entry name" value="PyrdxlP-dep_Trfase_small"/>
</dbReference>
<evidence type="ECO:0000313" key="7">
    <source>
        <dbReference type="EMBL" id="BBO73964.1"/>
    </source>
</evidence>
<keyword evidence="4 7" id="KW-0808">Transferase</keyword>
<dbReference type="KEGG" id="dwd:DSCW_13810"/>
<dbReference type="CDD" id="cd00609">
    <property type="entry name" value="AAT_like"/>
    <property type="match status" value="1"/>
</dbReference>
<keyword evidence="3 7" id="KW-0032">Aminotransferase</keyword>
<evidence type="ECO:0000256" key="3">
    <source>
        <dbReference type="ARBA" id="ARBA00022576"/>
    </source>
</evidence>
<keyword evidence="5" id="KW-0663">Pyridoxal phosphate</keyword>
<dbReference type="InterPro" id="IPR004839">
    <property type="entry name" value="Aminotransferase_I/II_large"/>
</dbReference>
<dbReference type="Pfam" id="PF00155">
    <property type="entry name" value="Aminotran_1_2"/>
    <property type="match status" value="1"/>
</dbReference>
<keyword evidence="8" id="KW-1185">Reference proteome</keyword>
<dbReference type="Gene3D" id="3.40.640.10">
    <property type="entry name" value="Type I PLP-dependent aspartate aminotransferase-like (Major domain)"/>
    <property type="match status" value="1"/>
</dbReference>
<dbReference type="GO" id="GO:0008483">
    <property type="term" value="F:transaminase activity"/>
    <property type="evidence" value="ECO:0007669"/>
    <property type="project" value="UniProtKB-KW"/>
</dbReference>
<sequence>MTTTNYLSDRTHEVEWSGIRIMFALAEEVPDVVNLGIGQPDFDTPEFIRDAAKKALDEGYTRYPPAKGFADLRRAIARKVKEENGLDADPGTEVYVAVGAMQVIFNTCLHLLNAGDEVIVTDPGYDYYSQIRLFGGVPVPVATHESNGFKVDPADIRAAITSKTKLMILNTPCNPTGAIFDEEILREIADMAIENDIWVLSDEPYEHILFDGRRHTSIGSLEGMAERTISAFTLSKSYAMTGWRVGYTVAPKAVIDEMEKLMEHMVSGVTAVAQRAALAAITAPQDCVREMVATYAKRRELVYDGLNAIDGIGCIKPESTFYAFPNISSCGLSSWDFAKYLVKEHQVAVVPGSIFGKAGEGYVRLSFAASMEQLQEGIDRIGRGVAALKK</sequence>
<dbReference type="AlphaFoldDB" id="A0A5K7Z690"/>
<dbReference type="Proteomes" id="UP000427769">
    <property type="component" value="Chromosome"/>
</dbReference>
<dbReference type="Gene3D" id="3.90.1150.10">
    <property type="entry name" value="Aspartate Aminotransferase, domain 1"/>
    <property type="match status" value="1"/>
</dbReference>
<gene>
    <name evidence="7" type="ORF">DSCW_13810</name>
</gene>
<evidence type="ECO:0000256" key="2">
    <source>
        <dbReference type="ARBA" id="ARBA00007441"/>
    </source>
</evidence>
<dbReference type="OrthoDB" id="9804474at2"/>
<proteinExistence type="inferred from homology"/>
<dbReference type="SUPFAM" id="SSF53383">
    <property type="entry name" value="PLP-dependent transferases"/>
    <property type="match status" value="1"/>
</dbReference>
<dbReference type="PANTHER" id="PTHR46383:SF1">
    <property type="entry name" value="ASPARTATE AMINOTRANSFERASE"/>
    <property type="match status" value="1"/>
</dbReference>
<dbReference type="InterPro" id="IPR015421">
    <property type="entry name" value="PyrdxlP-dep_Trfase_major"/>
</dbReference>
<comment type="cofactor">
    <cofactor evidence="1">
        <name>pyridoxal 5'-phosphate</name>
        <dbReference type="ChEBI" id="CHEBI:597326"/>
    </cofactor>
</comment>
<protein>
    <submittedName>
        <fullName evidence="7">Aminotransferase</fullName>
    </submittedName>
</protein>
<dbReference type="GO" id="GO:0006520">
    <property type="term" value="P:amino acid metabolic process"/>
    <property type="evidence" value="ECO:0007669"/>
    <property type="project" value="InterPro"/>
</dbReference>
<evidence type="ECO:0000256" key="5">
    <source>
        <dbReference type="ARBA" id="ARBA00022898"/>
    </source>
</evidence>
<dbReference type="FunFam" id="3.40.640.10:FF:000033">
    <property type="entry name" value="Aspartate aminotransferase"/>
    <property type="match status" value="1"/>
</dbReference>
<dbReference type="EMBL" id="AP021875">
    <property type="protein sequence ID" value="BBO73964.1"/>
    <property type="molecule type" value="Genomic_DNA"/>
</dbReference>
<name>A0A5K7Z690_9BACT</name>
<reference evidence="7 8" key="1">
    <citation type="submission" date="2019-11" db="EMBL/GenBank/DDBJ databases">
        <title>Comparative genomics of hydrocarbon-degrading Desulfosarcina strains.</title>
        <authorList>
            <person name="Watanabe M."/>
            <person name="Kojima H."/>
            <person name="Fukui M."/>
        </authorList>
    </citation>
    <scope>NUCLEOTIDE SEQUENCE [LARGE SCALE GENOMIC DNA]</scope>
    <source>
        <strain evidence="7 8">PP31</strain>
    </source>
</reference>
<dbReference type="RefSeq" id="WP_155303029.1">
    <property type="nucleotide sequence ID" value="NZ_AP021875.1"/>
</dbReference>
<comment type="similarity">
    <text evidence="2">Belongs to the class-I pyridoxal-phosphate-dependent aminotransferase family.</text>
</comment>